<gene>
    <name evidence="4" type="ORF">K8V07_17595</name>
</gene>
<keyword evidence="1" id="KW-1133">Transmembrane helix</keyword>
<evidence type="ECO:0000259" key="3">
    <source>
        <dbReference type="Pfam" id="PF16344"/>
    </source>
</evidence>
<reference evidence="4" key="1">
    <citation type="journal article" date="2021" name="PeerJ">
        <title>Extensive microbial diversity within the chicken gut microbiome revealed by metagenomics and culture.</title>
        <authorList>
            <person name="Gilroy R."/>
            <person name="Ravi A."/>
            <person name="Getino M."/>
            <person name="Pursley I."/>
            <person name="Horton D.L."/>
            <person name="Alikhan N.F."/>
            <person name="Baker D."/>
            <person name="Gharbi K."/>
            <person name="Hall N."/>
            <person name="Watson M."/>
            <person name="Adriaenssens E.M."/>
            <person name="Foster-Nyarko E."/>
            <person name="Jarju S."/>
            <person name="Secka A."/>
            <person name="Antonio M."/>
            <person name="Oren A."/>
            <person name="Chaudhuri R.R."/>
            <person name="La Ragione R."/>
            <person name="Hildebrand F."/>
            <person name="Pallen M.J."/>
        </authorList>
    </citation>
    <scope>NUCLEOTIDE SEQUENCE</scope>
    <source>
        <strain evidence="4">CHK154-13316</strain>
    </source>
</reference>
<dbReference type="Pfam" id="PF04773">
    <property type="entry name" value="FecR"/>
    <property type="match status" value="1"/>
</dbReference>
<keyword evidence="1" id="KW-0812">Transmembrane</keyword>
<dbReference type="Pfam" id="PF16344">
    <property type="entry name" value="FecR_C"/>
    <property type="match status" value="1"/>
</dbReference>
<evidence type="ECO:0000313" key="5">
    <source>
        <dbReference type="Proteomes" id="UP000747074"/>
    </source>
</evidence>
<organism evidence="4 5">
    <name type="scientific">Bacteroides xylanisolvens</name>
    <dbReference type="NCBI Taxonomy" id="371601"/>
    <lineage>
        <taxon>Bacteria</taxon>
        <taxon>Pseudomonadati</taxon>
        <taxon>Bacteroidota</taxon>
        <taxon>Bacteroidia</taxon>
        <taxon>Bacteroidales</taxon>
        <taxon>Bacteroidaceae</taxon>
        <taxon>Bacteroides</taxon>
    </lineage>
</organism>
<evidence type="ECO:0000256" key="1">
    <source>
        <dbReference type="SAM" id="Phobius"/>
    </source>
</evidence>
<keyword evidence="1" id="KW-0472">Membrane</keyword>
<proteinExistence type="predicted"/>
<dbReference type="InterPro" id="IPR012373">
    <property type="entry name" value="Ferrdict_sens_TM"/>
</dbReference>
<evidence type="ECO:0000313" key="4">
    <source>
        <dbReference type="EMBL" id="HJG13727.1"/>
    </source>
</evidence>
<name>A0A921I975_9BACE</name>
<feature type="domain" description="FecR protein" evidence="2">
    <location>
        <begin position="120"/>
        <end position="209"/>
    </location>
</feature>
<dbReference type="GO" id="GO:0016989">
    <property type="term" value="F:sigma factor antagonist activity"/>
    <property type="evidence" value="ECO:0007669"/>
    <property type="project" value="TreeGrafter"/>
</dbReference>
<dbReference type="InterPro" id="IPR006860">
    <property type="entry name" value="FecR"/>
</dbReference>
<dbReference type="AlphaFoldDB" id="A0A921I975"/>
<dbReference type="RefSeq" id="WP_271705138.1">
    <property type="nucleotide sequence ID" value="NZ_JAQKDB010000018.1"/>
</dbReference>
<dbReference type="InterPro" id="IPR032508">
    <property type="entry name" value="FecR_C"/>
</dbReference>
<feature type="domain" description="Protein FecR C-terminal" evidence="3">
    <location>
        <begin position="254"/>
        <end position="321"/>
    </location>
</feature>
<dbReference type="EMBL" id="DYVL01000193">
    <property type="protein sequence ID" value="HJG13727.1"/>
    <property type="molecule type" value="Genomic_DNA"/>
</dbReference>
<dbReference type="PANTHER" id="PTHR30273:SF2">
    <property type="entry name" value="PROTEIN FECR"/>
    <property type="match status" value="1"/>
</dbReference>
<feature type="transmembrane region" description="Helical" evidence="1">
    <location>
        <begin position="86"/>
        <end position="107"/>
    </location>
</feature>
<evidence type="ECO:0000259" key="2">
    <source>
        <dbReference type="Pfam" id="PF04773"/>
    </source>
</evidence>
<dbReference type="Proteomes" id="UP000747074">
    <property type="component" value="Unassembled WGS sequence"/>
</dbReference>
<dbReference type="Gene3D" id="2.60.120.1440">
    <property type="match status" value="1"/>
</dbReference>
<dbReference type="PANTHER" id="PTHR30273">
    <property type="entry name" value="PERIPLASMIC SIGNAL SENSOR AND SIGMA FACTOR ACTIVATOR FECR-RELATED"/>
    <property type="match status" value="1"/>
</dbReference>
<accession>A0A921I975</accession>
<comment type="caution">
    <text evidence="4">The sequence shown here is derived from an EMBL/GenBank/DDBJ whole genome shotgun (WGS) entry which is preliminary data.</text>
</comment>
<dbReference type="Gene3D" id="3.55.50.30">
    <property type="match status" value="1"/>
</dbReference>
<reference evidence="4" key="2">
    <citation type="submission" date="2021-09" db="EMBL/GenBank/DDBJ databases">
        <authorList>
            <person name="Gilroy R."/>
        </authorList>
    </citation>
    <scope>NUCLEOTIDE SEQUENCE</scope>
    <source>
        <strain evidence="4">CHK154-13316</strain>
    </source>
</reference>
<dbReference type="PIRSF" id="PIRSF018266">
    <property type="entry name" value="FecR"/>
    <property type="match status" value="1"/>
</dbReference>
<protein>
    <submittedName>
        <fullName evidence="4">FecR family protein</fullName>
    </submittedName>
</protein>
<sequence>MKENSNIWDLLAKRTDHSLSKEEEEALERLLEEDASLRRASRLVDESQVKMDTHLLEETMNRTWYKVEVGMKTEKKHRSMLLIRRYAVAACIATLFVLGGLLGYQTWSKPDMLIVMNQGKEALLFTLPDNSKVWLGGGSRLKYPDKLSARDRAVYLEGEAFFDVKKDNGRTFQVITDIVEVKVLGTRFDVKVSKSEKIAEVVLESGSVQLNERNETNEKVILRPGEMGRVKQQSGIEVHHVDLQLYTTWKDKYMNIESQKMENVMFMLSKRYHTEIRIEGDDLKEEIFSGRFDIEQTLDNIFETISQMTPIHYQQQADGIYLVTPK</sequence>